<evidence type="ECO:0000313" key="2">
    <source>
        <dbReference type="Proteomes" id="UP000182888"/>
    </source>
</evidence>
<name>A0A0K2VTR4_MESPL</name>
<organism evidence="1 2">
    <name type="scientific">Mesorhizobium plurifarium</name>
    <dbReference type="NCBI Taxonomy" id="69974"/>
    <lineage>
        <taxon>Bacteria</taxon>
        <taxon>Pseudomonadati</taxon>
        <taxon>Pseudomonadota</taxon>
        <taxon>Alphaproteobacteria</taxon>
        <taxon>Hyphomicrobiales</taxon>
        <taxon>Phyllobacteriaceae</taxon>
        <taxon>Mesorhizobium</taxon>
    </lineage>
</organism>
<dbReference type="EMBL" id="CCND01000010">
    <property type="protein sequence ID" value="CDX53749.1"/>
    <property type="molecule type" value="Genomic_DNA"/>
</dbReference>
<reference evidence="2" key="1">
    <citation type="submission" date="2014-08" db="EMBL/GenBank/DDBJ databases">
        <authorList>
            <person name="Edwards T."/>
        </authorList>
    </citation>
    <scope>NUCLEOTIDE SEQUENCE [LARGE SCALE GENOMIC DNA]</scope>
</reference>
<sequence>MPLKKRPAGRDQRLLEGSRGVSAEQALLSIIQTPLNRAIGFVLIRFSHACLSMAVAARMTTCESPLANVQRASRVFGVLSASGLRNFDAFIQIPARNSTK</sequence>
<dbReference type="AlphaFoldDB" id="A0A0K2VTR4"/>
<accession>A0A0K2VTR4</accession>
<proteinExistence type="predicted"/>
<protein>
    <submittedName>
        <fullName evidence="1">Uncharacterized protein</fullName>
    </submittedName>
</protein>
<dbReference type="Proteomes" id="UP000182888">
    <property type="component" value="Unassembled WGS sequence"/>
</dbReference>
<gene>
    <name evidence="1" type="ORF">MPL1032_180139</name>
</gene>
<evidence type="ECO:0000313" key="1">
    <source>
        <dbReference type="EMBL" id="CDX53749.1"/>
    </source>
</evidence>